<dbReference type="GO" id="GO:0016787">
    <property type="term" value="F:hydrolase activity"/>
    <property type="evidence" value="ECO:0007669"/>
    <property type="project" value="UniProtKB-KW"/>
</dbReference>
<dbReference type="SUPFAM" id="SSF51206">
    <property type="entry name" value="cAMP-binding domain-like"/>
    <property type="match status" value="2"/>
</dbReference>
<dbReference type="InterPro" id="IPR014710">
    <property type="entry name" value="RmlC-like_jellyroll"/>
</dbReference>
<dbReference type="SMART" id="SM00100">
    <property type="entry name" value="cNMP"/>
    <property type="match status" value="2"/>
</dbReference>
<dbReference type="Gene3D" id="1.25.40.80">
    <property type="match status" value="1"/>
</dbReference>
<feature type="binding site" evidence="15">
    <location>
        <position position="17"/>
    </location>
    <ligand>
        <name>FAD</name>
        <dbReference type="ChEBI" id="CHEBI:57692"/>
    </ligand>
</feature>
<evidence type="ECO:0000256" key="6">
    <source>
        <dbReference type="ARBA" id="ARBA00022630"/>
    </source>
</evidence>
<dbReference type="GO" id="GO:0071949">
    <property type="term" value="F:FAD binding"/>
    <property type="evidence" value="ECO:0007669"/>
    <property type="project" value="TreeGrafter"/>
</dbReference>
<protein>
    <recommendedName>
        <fullName evidence="17">Cyclic nucleotide-binding domain-containing protein</fullName>
    </recommendedName>
</protein>
<dbReference type="InterPro" id="IPR018490">
    <property type="entry name" value="cNMP-bd_dom_sf"/>
</dbReference>
<evidence type="ECO:0000256" key="4">
    <source>
        <dbReference type="ARBA" id="ARBA00005862"/>
    </source>
</evidence>
<evidence type="ECO:0000256" key="13">
    <source>
        <dbReference type="ARBA" id="ARBA00022991"/>
    </source>
</evidence>
<dbReference type="InterPro" id="IPR014133">
    <property type="entry name" value="Cry_DASH"/>
</dbReference>
<dbReference type="PROSITE" id="PS00394">
    <property type="entry name" value="DNA_PHOTOLYASES_1_1"/>
    <property type="match status" value="1"/>
</dbReference>
<keyword evidence="10" id="KW-0378">Hydrolase</keyword>
<feature type="binding site" evidence="15">
    <location>
        <begin position="30"/>
        <end position="34"/>
    </location>
    <ligand>
        <name>FAD</name>
        <dbReference type="ChEBI" id="CHEBI:57692"/>
    </ligand>
</feature>
<keyword evidence="5" id="KW-0963">Cytoplasm</keyword>
<dbReference type="PANTHER" id="PTHR11455">
    <property type="entry name" value="CRYPTOCHROME"/>
    <property type="match status" value="1"/>
</dbReference>
<dbReference type="PANTHER" id="PTHR11455:SF22">
    <property type="entry name" value="CRYPTOCHROME DASH"/>
    <property type="match status" value="1"/>
</dbReference>
<dbReference type="InterPro" id="IPR036866">
    <property type="entry name" value="RibonucZ/Hydroxyglut_hydro"/>
</dbReference>
<dbReference type="InterPro" id="IPR018394">
    <property type="entry name" value="DNA_photolyase_1_CS_C"/>
</dbReference>
<dbReference type="Pfam" id="PF00027">
    <property type="entry name" value="cNMP_binding"/>
    <property type="match status" value="1"/>
</dbReference>
<gene>
    <name evidence="18" type="ORF">IMG5_108280</name>
</gene>
<dbReference type="GO" id="GO:0046872">
    <property type="term" value="F:metal ion binding"/>
    <property type="evidence" value="ECO:0007669"/>
    <property type="project" value="UniProtKB-KW"/>
</dbReference>
<keyword evidence="19" id="KW-1185">Reference proteome</keyword>
<name>G0QTG6_ICHMU</name>
<dbReference type="InterPro" id="IPR036134">
    <property type="entry name" value="Crypto/Photolyase_FAD-like_sf"/>
</dbReference>
<dbReference type="PROSITE" id="PS50042">
    <property type="entry name" value="CNMP_BINDING_3"/>
    <property type="match status" value="2"/>
</dbReference>
<evidence type="ECO:0000256" key="14">
    <source>
        <dbReference type="ARBA" id="ARBA00061002"/>
    </source>
</evidence>
<dbReference type="NCBIfam" id="TIGR02765">
    <property type="entry name" value="crypto_DASH"/>
    <property type="match status" value="1"/>
</dbReference>
<evidence type="ECO:0000256" key="10">
    <source>
        <dbReference type="ARBA" id="ARBA00022801"/>
    </source>
</evidence>
<dbReference type="Gene3D" id="1.10.579.10">
    <property type="entry name" value="DNA Cyclobutane Dipyrimidine Photolyase, subunit A, domain 3"/>
    <property type="match status" value="1"/>
</dbReference>
<dbReference type="AlphaFoldDB" id="G0QTG6"/>
<dbReference type="SMART" id="SM00849">
    <property type="entry name" value="Lactamase_B"/>
    <property type="match status" value="1"/>
</dbReference>
<evidence type="ECO:0000256" key="7">
    <source>
        <dbReference type="ARBA" id="ARBA00022723"/>
    </source>
</evidence>
<evidence type="ECO:0000256" key="5">
    <source>
        <dbReference type="ARBA" id="ARBA00022490"/>
    </source>
</evidence>
<dbReference type="Gene3D" id="2.60.120.10">
    <property type="entry name" value="Jelly Rolls"/>
    <property type="match status" value="2"/>
</dbReference>
<keyword evidence="7" id="KW-0479">Metal-binding</keyword>
<dbReference type="PRINTS" id="PR00147">
    <property type="entry name" value="DNAPHOTLYASE"/>
</dbReference>
<reference evidence="18 19" key="1">
    <citation type="submission" date="2011-07" db="EMBL/GenBank/DDBJ databases">
        <authorList>
            <person name="Coyne R."/>
            <person name="Brami D."/>
            <person name="Johnson J."/>
            <person name="Hostetler J."/>
            <person name="Hannick L."/>
            <person name="Clark T."/>
            <person name="Cassidy-Hanley D."/>
            <person name="Inman J."/>
        </authorList>
    </citation>
    <scope>NUCLEOTIDE SEQUENCE [LARGE SCALE GENOMIC DNA]</scope>
    <source>
        <strain evidence="18 19">G5</strain>
    </source>
</reference>
<keyword evidence="6 15" id="KW-0285">Flavoprotein</keyword>
<dbReference type="InParanoid" id="G0QTG6"/>
<dbReference type="GeneID" id="14907632"/>
<keyword evidence="8" id="KW-0677">Repeat</keyword>
<dbReference type="GO" id="GO:0003904">
    <property type="term" value="F:deoxyribodipyrimidine photo-lyase activity"/>
    <property type="evidence" value="ECO:0007669"/>
    <property type="project" value="TreeGrafter"/>
</dbReference>
<evidence type="ECO:0000313" key="19">
    <source>
        <dbReference type="Proteomes" id="UP000008983"/>
    </source>
</evidence>
<feature type="domain" description="Cyclic nucleotide-binding" evidence="17">
    <location>
        <begin position="965"/>
        <end position="1051"/>
    </location>
</feature>
<comment type="similarity">
    <text evidence="4">Belongs to the DNA photolyase class-1 family.</text>
</comment>
<dbReference type="Pfam" id="PF03441">
    <property type="entry name" value="FAD_binding_7"/>
    <property type="match status" value="1"/>
</dbReference>
<evidence type="ECO:0000256" key="9">
    <source>
        <dbReference type="ARBA" id="ARBA00022741"/>
    </source>
</evidence>
<dbReference type="RefSeq" id="XP_004034973.1">
    <property type="nucleotide sequence ID" value="XM_004034925.1"/>
</dbReference>
<sequence length="1077" mass="124967">MNRVQQYIWEQDLLKNYKNTRNGMVGADYSSKFSIWLANGCISPRYIYQEVKKYEKERIKNDSTYWIIFELLWRDYFKFVAIKYKNKLFYKNGIQGLDINWNQEINYFELWKNGKTGYPLVDANMRELNSTGFMSNRGRQNVASFLNKNMWVDWRMGAEYFESILLDYDPESNYGNWQYSAGIGNDGRQFRVFNITKQSNDYDPEGIYIKLWIPELKNVPKNKLFEPWKLNKEEQKEYGVIIGKDYPEPILDYFETMSCSFSGEFKALEKSFIDELSEHLSPIPLASNAYIYKYTQGHKLIDLPRGGYIIKTSVGNIQYGIPPETIKDSITLKLDVPTNFIIPSKRFDIIANLNVAEFEFPAYYNYFIHKKKINLICDIETKECIRNAFQETLCGPISHENLAEDFYYTYPVSGYPDFKKERKILSGAIHDSQYDSNVDSLLSFQVFENNKIILKEDDNIVEIQKYREQNSNSFYFKFIDNGQTVANILDELDVFQGFKVKIAEEFYKVDDVCQEQKQQTIQQQINPQIKKITDIVQSSSLEKRGSKFNIPINIEARNTFRPPDFGVTVLGNSHGFDPCGHTTGFVLWIYGKGIMVDPPPFSNDYLKNMNIMPQTISAVIITHCHADHDSGAFEKILLQSKIEVITTRTIMNSFVRKYSNITAMSEEKIKKLFVFRPVIIGSSMKINGGLFNFFYSFHVIPCIGFDVEVMGKSIYFSADTFYDPIRLKKYFEWGYLQKERYSQLALINFDKYDLILHEAGVPPIHTPLSSFKHLSQQARENLYILHIAEKDLKNQEGFKTMKEGIENTIVIYQRNTNQQIDHLKTLDLISNIDIFSSLTVKNVRYLLDCLQIEKYDKGELIFPENSTGNKFYVIKSGLVKCFSKSNQNFESFIGPGDYFGEISLIDEMKQRKASAKAEKKTTLLSLERHDFQFLFSEGSNILNKLKKLTQARKQFVIVYVEKNNFLNSLDKNQKVSLEAIIKEKQVQKDECIWKQGQIPNLVVIIKSGKLLFIKQDNLAKICDSGEFIGESLCIIKKQPAVTSLKAIKDIQSNQIIINDEDPLVCSCLIEEPTTLCF</sequence>
<dbReference type="Gene3D" id="3.60.15.10">
    <property type="entry name" value="Ribonuclease Z/Hydroxyacylglutathione hydrolase-like"/>
    <property type="match status" value="1"/>
</dbReference>
<dbReference type="STRING" id="857967.G0QTG6"/>
<feature type="site" description="Electron transfer via tryptophanyl radical" evidence="16">
    <location>
        <position position="101"/>
    </location>
</feature>
<comment type="cofactor">
    <cofactor evidence="15">
        <name>FAD</name>
        <dbReference type="ChEBI" id="CHEBI:57692"/>
    </cofactor>
    <text evidence="15">Binds 1 FAD per subunit.</text>
</comment>
<dbReference type="InterPro" id="IPR005101">
    <property type="entry name" value="Cryptochr/Photolyase_FAD-bd"/>
</dbReference>
<evidence type="ECO:0000256" key="12">
    <source>
        <dbReference type="ARBA" id="ARBA00022842"/>
    </source>
</evidence>
<dbReference type="OrthoDB" id="421226at2759"/>
<keyword evidence="9" id="KW-0547">Nucleotide-binding</keyword>
<evidence type="ECO:0000256" key="3">
    <source>
        <dbReference type="ARBA" id="ARBA00004496"/>
    </source>
</evidence>
<dbReference type="GO" id="GO:0000719">
    <property type="term" value="P:photoreactive repair"/>
    <property type="evidence" value="ECO:0007669"/>
    <property type="project" value="TreeGrafter"/>
</dbReference>
<evidence type="ECO:0000256" key="11">
    <source>
        <dbReference type="ARBA" id="ARBA00022827"/>
    </source>
</evidence>
<comment type="similarity">
    <text evidence="14">Belongs to the metallo-beta-lactamase superfamily. cNMP phosphodiesterase family.</text>
</comment>
<feature type="binding site" evidence="15">
    <location>
        <begin position="167"/>
        <end position="169"/>
    </location>
    <ligand>
        <name>FAD</name>
        <dbReference type="ChEBI" id="CHEBI:57692"/>
    </ligand>
</feature>
<organism evidence="18 19">
    <name type="scientific">Ichthyophthirius multifiliis</name>
    <name type="common">White spot disease agent</name>
    <name type="synonym">Ich</name>
    <dbReference type="NCBI Taxonomy" id="5932"/>
    <lineage>
        <taxon>Eukaryota</taxon>
        <taxon>Sar</taxon>
        <taxon>Alveolata</taxon>
        <taxon>Ciliophora</taxon>
        <taxon>Intramacronucleata</taxon>
        <taxon>Oligohymenophorea</taxon>
        <taxon>Hymenostomatida</taxon>
        <taxon>Ophryoglenina</taxon>
        <taxon>Ichthyophthirius</taxon>
    </lineage>
</organism>
<keyword evidence="11 15" id="KW-0274">FAD</keyword>
<keyword evidence="13" id="KW-0157">Chromophore</keyword>
<dbReference type="Proteomes" id="UP000008983">
    <property type="component" value="Unassembled WGS sequence"/>
</dbReference>
<dbReference type="Pfam" id="PF23023">
    <property type="entry name" value="Anti-Pycsar_Apyc1"/>
    <property type="match status" value="1"/>
</dbReference>
<evidence type="ECO:0000256" key="2">
    <source>
        <dbReference type="ARBA" id="ARBA00001946"/>
    </source>
</evidence>
<evidence type="ECO:0000313" key="18">
    <source>
        <dbReference type="EMBL" id="EGR31487.1"/>
    </source>
</evidence>
<evidence type="ECO:0000256" key="16">
    <source>
        <dbReference type="PIRSR" id="PIRSR602081-2"/>
    </source>
</evidence>
<evidence type="ECO:0000259" key="17">
    <source>
        <dbReference type="PROSITE" id="PS50042"/>
    </source>
</evidence>
<dbReference type="EMBL" id="GL983854">
    <property type="protein sequence ID" value="EGR31487.1"/>
    <property type="molecule type" value="Genomic_DNA"/>
</dbReference>
<dbReference type="FunFam" id="3.60.15.10:FF:000029">
    <property type="entry name" value="Cyclic nucleotide-binding domain protein"/>
    <property type="match status" value="1"/>
</dbReference>
<keyword evidence="12" id="KW-0460">Magnesium</keyword>
<accession>G0QTG6</accession>
<dbReference type="eggNOG" id="KOG0133">
    <property type="taxonomic scope" value="Eukaryota"/>
</dbReference>
<dbReference type="OMA" id="YDCPEQD"/>
<evidence type="ECO:0000256" key="8">
    <source>
        <dbReference type="ARBA" id="ARBA00022737"/>
    </source>
</evidence>
<feature type="domain" description="Cyclic nucleotide-binding" evidence="17">
    <location>
        <begin position="834"/>
        <end position="952"/>
    </location>
</feature>
<comment type="cofactor">
    <cofactor evidence="1">
        <name>(6R)-5,10-methylene-5,6,7,8-tetrahydrofolate</name>
        <dbReference type="ChEBI" id="CHEBI:15636"/>
    </cofactor>
</comment>
<evidence type="ECO:0000256" key="1">
    <source>
        <dbReference type="ARBA" id="ARBA00001932"/>
    </source>
</evidence>
<dbReference type="GO" id="GO:0005829">
    <property type="term" value="C:cytosol"/>
    <property type="evidence" value="ECO:0007669"/>
    <property type="project" value="UniProtKB-ARBA"/>
</dbReference>
<proteinExistence type="inferred from homology"/>
<feature type="site" description="Electron transfer via tryptophanyl radical" evidence="16">
    <location>
        <position position="154"/>
    </location>
</feature>
<dbReference type="CDD" id="cd00038">
    <property type="entry name" value="CAP_ED"/>
    <property type="match status" value="2"/>
</dbReference>
<dbReference type="InterPro" id="IPR001279">
    <property type="entry name" value="Metallo-B-lactamas"/>
</dbReference>
<evidence type="ECO:0000256" key="15">
    <source>
        <dbReference type="PIRSR" id="PIRSR602081-1"/>
    </source>
</evidence>
<comment type="subcellular location">
    <subcellularLocation>
        <location evidence="3">Cytoplasm</location>
    </subcellularLocation>
</comment>
<feature type="site" description="Electron transfer via tryptophanyl radical" evidence="16">
    <location>
        <position position="177"/>
    </location>
</feature>
<dbReference type="GO" id="GO:0003677">
    <property type="term" value="F:DNA binding"/>
    <property type="evidence" value="ECO:0007669"/>
    <property type="project" value="TreeGrafter"/>
</dbReference>
<dbReference type="SUPFAM" id="SSF48173">
    <property type="entry name" value="Cryptochrome/photolyase FAD-binding domain"/>
    <property type="match status" value="1"/>
</dbReference>
<dbReference type="SUPFAM" id="SSF56281">
    <property type="entry name" value="Metallo-hydrolase/oxidoreductase"/>
    <property type="match status" value="1"/>
</dbReference>
<comment type="cofactor">
    <cofactor evidence="2">
        <name>Mg(2+)</name>
        <dbReference type="ChEBI" id="CHEBI:18420"/>
    </cofactor>
</comment>
<dbReference type="InterPro" id="IPR000595">
    <property type="entry name" value="cNMP-bd_dom"/>
</dbReference>
<dbReference type="eggNOG" id="KOG1113">
    <property type="taxonomic scope" value="Eukaryota"/>
</dbReference>
<dbReference type="InterPro" id="IPR002081">
    <property type="entry name" value="Cryptochrome/DNA_photolyase_1"/>
</dbReference>